<feature type="region of interest" description="Disordered" evidence="1">
    <location>
        <begin position="459"/>
        <end position="510"/>
    </location>
</feature>
<feature type="compositionally biased region" description="Basic and acidic residues" evidence="1">
    <location>
        <begin position="474"/>
        <end position="485"/>
    </location>
</feature>
<proteinExistence type="predicted"/>
<feature type="compositionally biased region" description="Low complexity" evidence="1">
    <location>
        <begin position="125"/>
        <end position="162"/>
    </location>
</feature>
<accession>A0ABR2YV80</accession>
<protein>
    <submittedName>
        <fullName evidence="2">Uncharacterized protein</fullName>
    </submittedName>
</protein>
<name>A0ABR2YV80_9CHLO</name>
<dbReference type="Proteomes" id="UP001491310">
    <property type="component" value="Unassembled WGS sequence"/>
</dbReference>
<evidence type="ECO:0000313" key="2">
    <source>
        <dbReference type="EMBL" id="KAK9915789.1"/>
    </source>
</evidence>
<reference evidence="2 3" key="1">
    <citation type="journal article" date="2024" name="Nat. Commun.">
        <title>Phylogenomics reveals the evolutionary origins of lichenization in chlorophyte algae.</title>
        <authorList>
            <person name="Puginier C."/>
            <person name="Libourel C."/>
            <person name="Otte J."/>
            <person name="Skaloud P."/>
            <person name="Haon M."/>
            <person name="Grisel S."/>
            <person name="Petersen M."/>
            <person name="Berrin J.G."/>
            <person name="Delaux P.M."/>
            <person name="Dal Grande F."/>
            <person name="Keller J."/>
        </authorList>
    </citation>
    <scope>NUCLEOTIDE SEQUENCE [LARGE SCALE GENOMIC DNA]</scope>
    <source>
        <strain evidence="2 3">SAG 216-7</strain>
    </source>
</reference>
<keyword evidence="3" id="KW-1185">Reference proteome</keyword>
<feature type="region of interest" description="Disordered" evidence="1">
    <location>
        <begin position="294"/>
        <end position="320"/>
    </location>
</feature>
<evidence type="ECO:0000256" key="1">
    <source>
        <dbReference type="SAM" id="MobiDB-lite"/>
    </source>
</evidence>
<feature type="compositionally biased region" description="Low complexity" evidence="1">
    <location>
        <begin position="80"/>
        <end position="97"/>
    </location>
</feature>
<evidence type="ECO:0000313" key="3">
    <source>
        <dbReference type="Proteomes" id="UP001491310"/>
    </source>
</evidence>
<feature type="region of interest" description="Disordered" evidence="1">
    <location>
        <begin position="122"/>
        <end position="163"/>
    </location>
</feature>
<gene>
    <name evidence="2" type="ORF">WJX75_004143</name>
</gene>
<comment type="caution">
    <text evidence="2">The sequence shown here is derived from an EMBL/GenBank/DDBJ whole genome shotgun (WGS) entry which is preliminary data.</text>
</comment>
<feature type="region of interest" description="Disordered" evidence="1">
    <location>
        <begin position="77"/>
        <end position="97"/>
    </location>
</feature>
<organism evidence="2 3">
    <name type="scientific">Coccomyxa subellipsoidea</name>
    <dbReference type="NCBI Taxonomy" id="248742"/>
    <lineage>
        <taxon>Eukaryota</taxon>
        <taxon>Viridiplantae</taxon>
        <taxon>Chlorophyta</taxon>
        <taxon>core chlorophytes</taxon>
        <taxon>Trebouxiophyceae</taxon>
        <taxon>Trebouxiophyceae incertae sedis</taxon>
        <taxon>Coccomyxaceae</taxon>
        <taxon>Coccomyxa</taxon>
    </lineage>
</organism>
<feature type="region of interest" description="Disordered" evidence="1">
    <location>
        <begin position="344"/>
        <end position="363"/>
    </location>
</feature>
<feature type="compositionally biased region" description="Low complexity" evidence="1">
    <location>
        <begin position="459"/>
        <end position="473"/>
    </location>
</feature>
<feature type="compositionally biased region" description="Basic and acidic residues" evidence="1">
    <location>
        <begin position="434"/>
        <end position="445"/>
    </location>
</feature>
<feature type="region of interest" description="Disordered" evidence="1">
    <location>
        <begin position="414"/>
        <end position="445"/>
    </location>
</feature>
<dbReference type="EMBL" id="JALJOT010000004">
    <property type="protein sequence ID" value="KAK9915789.1"/>
    <property type="molecule type" value="Genomic_DNA"/>
</dbReference>
<sequence length="554" mass="57913">MVSSYVGSVTQQLSPRQLHSYPSWPLMAPPQGQLVSDRGNSCEYEVPLPYSAAQPAWDLTLDPIWKITAALKGGRQDSCAAPTATSTPASAAAPTSAPLSPLAQRAANAAVRAAAGWLSPGQWRSAQAGGSAAGHGSSPGKARPQPRSSAAASASTAAAQPQVSEDGLVAFRPRRWVVGAASDLESSITALADALGALQSGGYSQCEAFPSPSDLHQPSRPMEANAPRWQAPQLQPQIPYLSTAAFVSADEWEDGEGSVDGELGRSGDVGEEASLLLQRSCSSEFFSACSGSLSTSEERSSSEASPTQLSPPQHAPLSPLPASTIRQNLLAHFPEAIASKAELPPAEDEPPCAHQASHPSTSQVPLLSPFAMAAARGASDRPSLQTPFAVACTASPFEAPSPRDMHLSPAEERLVPTPSLGSCGGPANDSAEGESPREHAERERASRMLACLWATTEKAPWAEAPQPAQPQEARQPEGGKREQHPQRPAAPPPSCAAQHKSGGATGKRLFGIVGDGQSEWQPLVRESNQVMEMAGLDTDWLLHDLLVYADAVYA</sequence>